<dbReference type="Gene3D" id="3.40.640.10">
    <property type="entry name" value="Type I PLP-dependent aspartate aminotransferase-like (Major domain)"/>
    <property type="match status" value="1"/>
</dbReference>
<dbReference type="GO" id="GO:0000271">
    <property type="term" value="P:polysaccharide biosynthetic process"/>
    <property type="evidence" value="ECO:0007669"/>
    <property type="project" value="TreeGrafter"/>
</dbReference>
<keyword evidence="2" id="KW-1185">Reference proteome</keyword>
<dbReference type="GO" id="GO:0030170">
    <property type="term" value="F:pyridoxal phosphate binding"/>
    <property type="evidence" value="ECO:0007669"/>
    <property type="project" value="TreeGrafter"/>
</dbReference>
<protein>
    <recommendedName>
        <fullName evidence="3">DegT/DnrJ/EryC1/StrS aminotransferase family protein</fullName>
    </recommendedName>
</protein>
<dbReference type="InterPro" id="IPR015422">
    <property type="entry name" value="PyrdxlP-dep_Trfase_small"/>
</dbReference>
<comment type="caution">
    <text evidence="1">The sequence shown here is derived from an EMBL/GenBank/DDBJ whole genome shotgun (WGS) entry which is preliminary data.</text>
</comment>
<dbReference type="InterPro" id="IPR000653">
    <property type="entry name" value="DegT/StrS_aminotransferase"/>
</dbReference>
<dbReference type="Gene3D" id="3.90.1150.10">
    <property type="entry name" value="Aspartate Aminotransferase, domain 1"/>
    <property type="match status" value="1"/>
</dbReference>
<organism evidence="1 2">
    <name type="scientific">Blepharisma stoltei</name>
    <dbReference type="NCBI Taxonomy" id="1481888"/>
    <lineage>
        <taxon>Eukaryota</taxon>
        <taxon>Sar</taxon>
        <taxon>Alveolata</taxon>
        <taxon>Ciliophora</taxon>
        <taxon>Postciliodesmatophora</taxon>
        <taxon>Heterotrichea</taxon>
        <taxon>Heterotrichida</taxon>
        <taxon>Blepharismidae</taxon>
        <taxon>Blepharisma</taxon>
    </lineage>
</organism>
<dbReference type="InterPro" id="IPR015424">
    <property type="entry name" value="PyrdxlP-dep_Trfase"/>
</dbReference>
<dbReference type="Proteomes" id="UP001162131">
    <property type="component" value="Unassembled WGS sequence"/>
</dbReference>
<dbReference type="EMBL" id="CAJZBQ010000053">
    <property type="protein sequence ID" value="CAG9331935.1"/>
    <property type="molecule type" value="Genomic_DNA"/>
</dbReference>
<proteinExistence type="predicted"/>
<accession>A0AAU9K1P1</accession>
<evidence type="ECO:0008006" key="3">
    <source>
        <dbReference type="Google" id="ProtNLM"/>
    </source>
</evidence>
<name>A0AAU9K1P1_9CILI</name>
<reference evidence="1" key="1">
    <citation type="submission" date="2021-09" db="EMBL/GenBank/DDBJ databases">
        <authorList>
            <consortium name="AG Swart"/>
            <person name="Singh M."/>
            <person name="Singh A."/>
            <person name="Seah K."/>
            <person name="Emmerich C."/>
        </authorList>
    </citation>
    <scope>NUCLEOTIDE SEQUENCE</scope>
    <source>
        <strain evidence="1">ATCC30299</strain>
    </source>
</reference>
<dbReference type="GO" id="GO:0008483">
    <property type="term" value="F:transaminase activity"/>
    <property type="evidence" value="ECO:0007669"/>
    <property type="project" value="TreeGrafter"/>
</dbReference>
<evidence type="ECO:0000313" key="1">
    <source>
        <dbReference type="EMBL" id="CAG9331935.1"/>
    </source>
</evidence>
<dbReference type="SUPFAM" id="SSF53383">
    <property type="entry name" value="PLP-dependent transferases"/>
    <property type="match status" value="1"/>
</dbReference>
<sequence>MFWFPVYPYACLSIDCSWFDWFRALRRAIYTGEKRSVLLKNLTKAFSDEDNVIVSISVRTAFDVYLRALNMPKGSEILMTAINIPEMVRIIKLHGFVPVPVDVEVDTLAVTPDKLEAAITDKTKLIIATFTYGVRYDLTEIAKVAKKHNLPILEDCAQGYIGQSYKGDPNADVTVFSFGPIKHATTFQGAVMIIRKNPFILQQAKLIHDTYPIQSGKIYLKKIIKYSGGIVLLNIRWLNYILRPFLLKAKFDYKKRVVSLLRGFAPGQGLEVYRFRPCTAMLSFLWRRISHFDEKKFMEGMKNMQEGTDILIKGGVTVPGLNPKDRTFWLYPIVAQDSKKAYDVLNNAGIDTYSGISQLYAVPVPEGSNIPKPEKSYEMFKNLLYLPIHKDVPKKDIIAICKHTVKLLNPKL</sequence>
<dbReference type="PANTHER" id="PTHR30244">
    <property type="entry name" value="TRANSAMINASE"/>
    <property type="match status" value="1"/>
</dbReference>
<gene>
    <name evidence="1" type="ORF">BSTOLATCC_MIC53992</name>
</gene>
<dbReference type="PANTHER" id="PTHR30244:SF34">
    <property type="entry name" value="DTDP-4-AMINO-4,6-DIDEOXYGALACTOSE TRANSAMINASE"/>
    <property type="match status" value="1"/>
</dbReference>
<dbReference type="InterPro" id="IPR015421">
    <property type="entry name" value="PyrdxlP-dep_Trfase_major"/>
</dbReference>
<evidence type="ECO:0000313" key="2">
    <source>
        <dbReference type="Proteomes" id="UP001162131"/>
    </source>
</evidence>
<dbReference type="Pfam" id="PF01041">
    <property type="entry name" value="DegT_DnrJ_EryC1"/>
    <property type="match status" value="1"/>
</dbReference>
<dbReference type="AlphaFoldDB" id="A0AAU9K1P1"/>